<feature type="non-terminal residue" evidence="2">
    <location>
        <position position="1"/>
    </location>
</feature>
<dbReference type="SUPFAM" id="SSF49265">
    <property type="entry name" value="Fibronectin type III"/>
    <property type="match status" value="1"/>
</dbReference>
<evidence type="ECO:0000313" key="3">
    <source>
        <dbReference type="Proteomes" id="UP001529510"/>
    </source>
</evidence>
<dbReference type="InterPro" id="IPR036116">
    <property type="entry name" value="FN3_sf"/>
</dbReference>
<reference evidence="2 3" key="1">
    <citation type="submission" date="2024-05" db="EMBL/GenBank/DDBJ databases">
        <title>Genome sequencing and assembly of Indian major carp, Cirrhinus mrigala (Hamilton, 1822).</title>
        <authorList>
            <person name="Mohindra V."/>
            <person name="Chowdhury L.M."/>
            <person name="Lal K."/>
            <person name="Jena J.K."/>
        </authorList>
    </citation>
    <scope>NUCLEOTIDE SEQUENCE [LARGE SCALE GENOMIC DNA]</scope>
    <source>
        <strain evidence="2">CM1030</strain>
        <tissue evidence="2">Blood</tissue>
    </source>
</reference>
<feature type="domain" description="Fibronectin type-III" evidence="1">
    <location>
        <begin position="392"/>
        <end position="481"/>
    </location>
</feature>
<dbReference type="CDD" id="cd00063">
    <property type="entry name" value="FN3"/>
    <property type="match status" value="1"/>
</dbReference>
<dbReference type="InterPro" id="IPR003961">
    <property type="entry name" value="FN3_dom"/>
</dbReference>
<dbReference type="Pfam" id="PF18078">
    <property type="entry name" value="Thioredoxin_11"/>
    <property type="match status" value="1"/>
</dbReference>
<gene>
    <name evidence="2" type="ORF">M9458_031302</name>
</gene>
<sequence length="481" mass="55111">LYIDVGDWKSPVSFDKAVEVYGSLPALLGSRGEQAVPLKVWLYPLKKLDKSSGCAALSRVSESMIQRVENVQDHLRKQIRMCQDMLTDYINVKVITWFSGLKDKLIEFSELLWEYQMTLQKEIAKVNVNDIKDGKGDKHLLDLLERHGQSPFSAEKTNQWLENKETELKILNDFKAAEIAVVKSQAELQQIISHPQKNVMCFNISSQDFEDYFLTTLRQHIESYAMPCDSLISKPVIIDQKVLIDVQLFIANKETNEDPEQTNFIAASIPDDGFREYSVWCYYDGRIVSNTVDLRAKPNLAQIDHRKHTSVTIKLDQTLTKNKKYVVEYRALTDDGMIKSSWKQIIFDAKETCMISNLKSGHRYQLRYSVIEKDFMSNFSKIMNFQTAVAATPGQPLVNKVNRDTFQLAWLKAEANEDCPVLQYRIEYKEAGLEGWSSVLTQGTECECTLTVPCTFYRVRVSAVYEDITSKPSEETPVPVD</sequence>
<evidence type="ECO:0000259" key="1">
    <source>
        <dbReference type="PROSITE" id="PS50853"/>
    </source>
</evidence>
<proteinExistence type="predicted"/>
<keyword evidence="3" id="KW-1185">Reference proteome</keyword>
<comment type="caution">
    <text evidence="2">The sequence shown here is derived from an EMBL/GenBank/DDBJ whole genome shotgun (WGS) entry which is preliminary data.</text>
</comment>
<feature type="non-terminal residue" evidence="2">
    <location>
        <position position="481"/>
    </location>
</feature>
<name>A0ABD0PMQ1_CIRMR</name>
<dbReference type="PROSITE" id="PS50853">
    <property type="entry name" value="FN3"/>
    <property type="match status" value="1"/>
</dbReference>
<dbReference type="Gene3D" id="2.60.40.10">
    <property type="entry name" value="Immunoglobulins"/>
    <property type="match status" value="2"/>
</dbReference>
<dbReference type="Proteomes" id="UP001529510">
    <property type="component" value="Unassembled WGS sequence"/>
</dbReference>
<dbReference type="Pfam" id="PF21109">
    <property type="entry name" value="Stonustoxin_helical"/>
    <property type="match status" value="1"/>
</dbReference>
<accession>A0ABD0PMQ1</accession>
<protein>
    <recommendedName>
        <fullName evidence="1">Fibronectin type-III domain-containing protein</fullName>
    </recommendedName>
</protein>
<dbReference type="InterPro" id="IPR048997">
    <property type="entry name" value="Stonustoxin-like_helical"/>
</dbReference>
<dbReference type="Pfam" id="PF00041">
    <property type="entry name" value="fn3"/>
    <property type="match status" value="1"/>
</dbReference>
<dbReference type="PANTHER" id="PTHR31594:SF16">
    <property type="entry name" value="SI:CH211-281L24.3"/>
    <property type="match status" value="1"/>
</dbReference>
<dbReference type="AlphaFoldDB" id="A0ABD0PMQ1"/>
<dbReference type="EMBL" id="JAMKFB020000015">
    <property type="protein sequence ID" value="KAL0175334.1"/>
    <property type="molecule type" value="Genomic_DNA"/>
</dbReference>
<dbReference type="InterPro" id="IPR040581">
    <property type="entry name" value="Thioredoxin_11"/>
</dbReference>
<dbReference type="PANTHER" id="PTHR31594">
    <property type="entry name" value="AIG1-TYPE G DOMAIN-CONTAINING PROTEIN"/>
    <property type="match status" value="1"/>
</dbReference>
<dbReference type="InterPro" id="IPR013783">
    <property type="entry name" value="Ig-like_fold"/>
</dbReference>
<organism evidence="2 3">
    <name type="scientific">Cirrhinus mrigala</name>
    <name type="common">Mrigala</name>
    <dbReference type="NCBI Taxonomy" id="683832"/>
    <lineage>
        <taxon>Eukaryota</taxon>
        <taxon>Metazoa</taxon>
        <taxon>Chordata</taxon>
        <taxon>Craniata</taxon>
        <taxon>Vertebrata</taxon>
        <taxon>Euteleostomi</taxon>
        <taxon>Actinopterygii</taxon>
        <taxon>Neopterygii</taxon>
        <taxon>Teleostei</taxon>
        <taxon>Ostariophysi</taxon>
        <taxon>Cypriniformes</taxon>
        <taxon>Cyprinidae</taxon>
        <taxon>Labeoninae</taxon>
        <taxon>Labeonini</taxon>
        <taxon>Cirrhinus</taxon>
    </lineage>
</organism>
<evidence type="ECO:0000313" key="2">
    <source>
        <dbReference type="EMBL" id="KAL0175334.1"/>
    </source>
</evidence>
<dbReference type="InterPro" id="IPR052090">
    <property type="entry name" value="Cytolytic_pore-forming_toxin"/>
</dbReference>